<dbReference type="CDD" id="cd07184">
    <property type="entry name" value="E_set_Isoamylase_like_N"/>
    <property type="match status" value="1"/>
</dbReference>
<dbReference type="SMART" id="SM00278">
    <property type="entry name" value="HhH1"/>
    <property type="match status" value="1"/>
</dbReference>
<proteinExistence type="predicted"/>
<dbReference type="SUPFAM" id="SSF81296">
    <property type="entry name" value="E set domains"/>
    <property type="match status" value="1"/>
</dbReference>
<feature type="domain" description="CBM20" evidence="1">
    <location>
        <begin position="1"/>
        <end position="110"/>
    </location>
</feature>
<dbReference type="InterPro" id="IPR003583">
    <property type="entry name" value="Hlx-hairpin-Hlx_DNA-bd_motif"/>
</dbReference>
<dbReference type="EMBL" id="JAKEVY010000002">
    <property type="protein sequence ID" value="MCF1714926.1"/>
    <property type="molecule type" value="Genomic_DNA"/>
</dbReference>
<dbReference type="InterPro" id="IPR013783">
    <property type="entry name" value="Ig-like_fold"/>
</dbReference>
<evidence type="ECO:0000313" key="2">
    <source>
        <dbReference type="EMBL" id="MCF1714926.1"/>
    </source>
</evidence>
<dbReference type="PROSITE" id="PS51166">
    <property type="entry name" value="CBM20"/>
    <property type="match status" value="1"/>
</dbReference>
<name>A0ABS9BJZ0_9BACT</name>
<dbReference type="Proteomes" id="UP001200145">
    <property type="component" value="Unassembled WGS sequence"/>
</dbReference>
<dbReference type="Gene3D" id="2.60.40.10">
    <property type="entry name" value="Immunoglobulins"/>
    <property type="match status" value="1"/>
</dbReference>
<evidence type="ECO:0000259" key="1">
    <source>
        <dbReference type="PROSITE" id="PS51166"/>
    </source>
</evidence>
<sequence>MATKVTFTLSPEIVGEATEAILVGDFNNWNPNEGIGLKVQKDGTLKATVTLEPGQTYQYRYFLNDGRWVNDGNADYYYFDPVYHVDNCVITVPEKKASTKKAAVEKEIEAEPAIKAAAKPDDLTKIEGIGKKIAELLKNAEIESFEQLSKATPKKLKAILEAAGSKFKVHDPATWPKQAKLAANGKWEELKKLQAELKGGK</sequence>
<evidence type="ECO:0000313" key="3">
    <source>
        <dbReference type="Proteomes" id="UP001200145"/>
    </source>
</evidence>
<protein>
    <submittedName>
        <fullName evidence="2">DUF4332 domain-containing protein</fullName>
    </submittedName>
</protein>
<keyword evidence="3" id="KW-1185">Reference proteome</keyword>
<dbReference type="InterPro" id="IPR002044">
    <property type="entry name" value="CBM20"/>
</dbReference>
<accession>A0ABS9BJZ0</accession>
<dbReference type="InterPro" id="IPR014756">
    <property type="entry name" value="Ig_E-set"/>
</dbReference>
<comment type="caution">
    <text evidence="2">The sequence shown here is derived from an EMBL/GenBank/DDBJ whole genome shotgun (WGS) entry which is preliminary data.</text>
</comment>
<organism evidence="2 3">
    <name type="scientific">Flavihumibacter fluminis</name>
    <dbReference type="NCBI Taxonomy" id="2909236"/>
    <lineage>
        <taxon>Bacteria</taxon>
        <taxon>Pseudomonadati</taxon>
        <taxon>Bacteroidota</taxon>
        <taxon>Chitinophagia</taxon>
        <taxon>Chitinophagales</taxon>
        <taxon>Chitinophagaceae</taxon>
        <taxon>Flavihumibacter</taxon>
    </lineage>
</organism>
<gene>
    <name evidence="2" type="ORF">L0U88_09840</name>
</gene>
<dbReference type="Pfam" id="PF14520">
    <property type="entry name" value="HHH_5"/>
    <property type="match status" value="1"/>
</dbReference>
<dbReference type="RefSeq" id="WP_234865877.1">
    <property type="nucleotide sequence ID" value="NZ_JAKEVY010000002.1"/>
</dbReference>
<dbReference type="Gene3D" id="1.10.150.20">
    <property type="entry name" value="5' to 3' exonuclease, C-terminal subdomain"/>
    <property type="match status" value="1"/>
</dbReference>
<reference evidence="2 3" key="1">
    <citation type="submission" date="2022-01" db="EMBL/GenBank/DDBJ databases">
        <title>Flavihumibacter sp. nov., isolated from sediment of a river.</title>
        <authorList>
            <person name="Liu H."/>
        </authorList>
    </citation>
    <scope>NUCLEOTIDE SEQUENCE [LARGE SCALE GENOMIC DNA]</scope>
    <source>
        <strain evidence="2 3">RY-1</strain>
    </source>
</reference>